<feature type="transmembrane region" description="Helical" evidence="1">
    <location>
        <begin position="362"/>
        <end position="380"/>
    </location>
</feature>
<dbReference type="RefSeq" id="WP_117701633.1">
    <property type="nucleotide sequence ID" value="NZ_CAUCUV010000010.1"/>
</dbReference>
<gene>
    <name evidence="3" type="ORF">DW035_06130</name>
    <name evidence="2" type="ORF">DXB87_06845</name>
</gene>
<organism evidence="2 4">
    <name type="scientific">Phocaeicola plebeius</name>
    <dbReference type="NCBI Taxonomy" id="310297"/>
    <lineage>
        <taxon>Bacteria</taxon>
        <taxon>Pseudomonadati</taxon>
        <taxon>Bacteroidota</taxon>
        <taxon>Bacteroidia</taxon>
        <taxon>Bacteroidales</taxon>
        <taxon>Bacteroidaceae</taxon>
        <taxon>Phocaeicola</taxon>
    </lineage>
</organism>
<sequence>MNIRKFYHIYLFVGGFIYYLILPPCVALCKFFTTYPGMNYLYENFDKEFIFLYIAIIILFLSSFLTGSLLPLKYINNKVSAIKTEHIIGERDLFLFSLPFFLLGQYSIIQNSNNLFKGYQTEYATDFMGSIATLNTLFLFFLIYYQTTARTNHTIKLYFLFSIIEFSTILLGLGSRMYILIPIISYIIYLIDTHKIKIKTILFRLSIAILLLLIVGIWRLGNTNFSIDALAYIGIAEPVFTWISAGSLFSTSELPLFAFPSNFITSFLNFIPTIFIPNKADLIQPISLSYYSPLGATSILVSLIANFGILGSCIALFLLGFFFSYIRLNAHTLFFKTYYCCICGIIPFQLFRDEFSIVNKMLFYNFLLFPCLFLIIEKFITSKYQTKS</sequence>
<accession>A0A3E4ZAM9</accession>
<feature type="transmembrane region" description="Helical" evidence="1">
    <location>
        <begin position="129"/>
        <end position="145"/>
    </location>
</feature>
<feature type="transmembrane region" description="Helical" evidence="1">
    <location>
        <begin position="93"/>
        <end position="109"/>
    </location>
</feature>
<feature type="transmembrane region" description="Helical" evidence="1">
    <location>
        <begin position="157"/>
        <end position="173"/>
    </location>
</feature>
<dbReference type="EMBL" id="QROI01000008">
    <property type="protein sequence ID" value="RHL15925.1"/>
    <property type="molecule type" value="Genomic_DNA"/>
</dbReference>
<evidence type="ECO:0000313" key="4">
    <source>
        <dbReference type="Proteomes" id="UP000260814"/>
    </source>
</evidence>
<dbReference type="Proteomes" id="UP000284916">
    <property type="component" value="Unassembled WGS sequence"/>
</dbReference>
<evidence type="ECO:0000313" key="3">
    <source>
        <dbReference type="EMBL" id="RHL15925.1"/>
    </source>
</evidence>
<feature type="transmembrane region" description="Helical" evidence="1">
    <location>
        <begin position="296"/>
        <end position="326"/>
    </location>
</feature>
<keyword evidence="1" id="KW-0472">Membrane</keyword>
<feature type="transmembrane region" description="Helical" evidence="1">
    <location>
        <begin position="201"/>
        <end position="218"/>
    </location>
</feature>
<feature type="transmembrane region" description="Helical" evidence="1">
    <location>
        <begin position="333"/>
        <end position="350"/>
    </location>
</feature>
<feature type="transmembrane region" description="Helical" evidence="1">
    <location>
        <begin position="230"/>
        <end position="249"/>
    </location>
</feature>
<reference evidence="4 5" key="1">
    <citation type="submission" date="2018-08" db="EMBL/GenBank/DDBJ databases">
        <title>A genome reference for cultivated species of the human gut microbiota.</title>
        <authorList>
            <person name="Zou Y."/>
            <person name="Xue W."/>
            <person name="Luo G."/>
        </authorList>
    </citation>
    <scope>NUCLEOTIDE SEQUENCE [LARGE SCALE GENOMIC DNA]</scope>
    <source>
        <strain evidence="3 5">AF39-11</strain>
        <strain evidence="2 4">OM06-2</strain>
    </source>
</reference>
<proteinExistence type="predicted"/>
<dbReference type="AlphaFoldDB" id="A0A3E4ZAM9"/>
<keyword evidence="1" id="KW-1133">Transmembrane helix</keyword>
<dbReference type="Proteomes" id="UP000260814">
    <property type="component" value="Unassembled WGS sequence"/>
</dbReference>
<keyword evidence="1" id="KW-0812">Transmembrane</keyword>
<evidence type="ECO:0000313" key="2">
    <source>
        <dbReference type="EMBL" id="RGM91771.1"/>
    </source>
</evidence>
<evidence type="ECO:0000256" key="1">
    <source>
        <dbReference type="SAM" id="Phobius"/>
    </source>
</evidence>
<protein>
    <submittedName>
        <fullName evidence="2">O-antigen polysaccharide polymerase Wzy</fullName>
    </submittedName>
</protein>
<feature type="transmembrane region" description="Helical" evidence="1">
    <location>
        <begin position="49"/>
        <end position="72"/>
    </location>
</feature>
<dbReference type="EMBL" id="QSTW01000006">
    <property type="protein sequence ID" value="RGM91771.1"/>
    <property type="molecule type" value="Genomic_DNA"/>
</dbReference>
<name>A0A3E4ZAM9_9BACT</name>
<evidence type="ECO:0000313" key="5">
    <source>
        <dbReference type="Proteomes" id="UP000284916"/>
    </source>
</evidence>
<feature type="transmembrane region" description="Helical" evidence="1">
    <location>
        <begin position="7"/>
        <end position="29"/>
    </location>
</feature>
<comment type="caution">
    <text evidence="2">The sequence shown here is derived from an EMBL/GenBank/DDBJ whole genome shotgun (WGS) entry which is preliminary data.</text>
</comment>